<proteinExistence type="inferred from homology"/>
<dbReference type="FunFam" id="3.30.70.60:FF:000001">
    <property type="entry name" value="Elongation factor 1-beta 1 like"/>
    <property type="match status" value="1"/>
</dbReference>
<dbReference type="SMART" id="SM00888">
    <property type="entry name" value="EF1_GNE"/>
    <property type="match status" value="1"/>
</dbReference>
<dbReference type="CDD" id="cd00292">
    <property type="entry name" value="EF1B"/>
    <property type="match status" value="1"/>
</dbReference>
<evidence type="ECO:0000259" key="5">
    <source>
        <dbReference type="SMART" id="SM00888"/>
    </source>
</evidence>
<dbReference type="InterPro" id="IPR001326">
    <property type="entry name" value="Transl_elong_EF1B_B/D_CS"/>
</dbReference>
<feature type="compositionally biased region" description="Acidic residues" evidence="4">
    <location>
        <begin position="62"/>
        <end position="77"/>
    </location>
</feature>
<dbReference type="InterPro" id="IPR049720">
    <property type="entry name" value="EF1B_bsu/dsu"/>
</dbReference>
<dbReference type="InterPro" id="IPR014717">
    <property type="entry name" value="Transl_elong_EF1B/ribsomal_bS6"/>
</dbReference>
<dbReference type="Pfam" id="PF00736">
    <property type="entry name" value="EF1_GNE"/>
    <property type="match status" value="1"/>
</dbReference>
<dbReference type="GO" id="GO:0003746">
    <property type="term" value="F:translation elongation factor activity"/>
    <property type="evidence" value="ECO:0007669"/>
    <property type="project" value="UniProtKB-KW"/>
</dbReference>
<sequence length="188" mass="21156">MKVVGLTDWKNSKRVFLYLLGYCSNLSHFTVVDELSAKIDRLECIVNNLTKDSTLSAPVSKDDDDEMDLFGSDDDDENDEKRKAILAAYQQKKSKKPVLIAKSSIILDVKPWDDEVDMKALEVKVREIKTDGLLWGSSKLVDIAFGIKKLQITCVVEDDKVGTDFLEESITAFEDQVQSVDIASFQKI</sequence>
<comment type="similarity">
    <text evidence="1">Belongs to the EF-1-beta/EF-1-delta family.</text>
</comment>
<evidence type="ECO:0000256" key="1">
    <source>
        <dbReference type="ARBA" id="ARBA00007411"/>
    </source>
</evidence>
<organism evidence="6 7">
    <name type="scientific">Cichlidogyrus casuarinus</name>
    <dbReference type="NCBI Taxonomy" id="1844966"/>
    <lineage>
        <taxon>Eukaryota</taxon>
        <taxon>Metazoa</taxon>
        <taxon>Spiralia</taxon>
        <taxon>Lophotrochozoa</taxon>
        <taxon>Platyhelminthes</taxon>
        <taxon>Monogenea</taxon>
        <taxon>Monopisthocotylea</taxon>
        <taxon>Dactylogyridea</taxon>
        <taxon>Ancyrocephalidae</taxon>
        <taxon>Cichlidogyrus</taxon>
    </lineage>
</organism>
<evidence type="ECO:0000313" key="7">
    <source>
        <dbReference type="Proteomes" id="UP001626550"/>
    </source>
</evidence>
<evidence type="ECO:0000256" key="3">
    <source>
        <dbReference type="ARBA" id="ARBA00022917"/>
    </source>
</evidence>
<dbReference type="PROSITE" id="PS00824">
    <property type="entry name" value="EF1BD_1"/>
    <property type="match status" value="1"/>
</dbReference>
<dbReference type="PANTHER" id="PTHR11595:SF21">
    <property type="entry name" value="ELONGATION FACTOR 1-BETA"/>
    <property type="match status" value="1"/>
</dbReference>
<protein>
    <recommendedName>
        <fullName evidence="5">Translation elongation factor EF1B beta/delta subunit guanine nucleotide exchange domain-containing protein</fullName>
    </recommendedName>
</protein>
<feature type="region of interest" description="Disordered" evidence="4">
    <location>
        <begin position="57"/>
        <end position="77"/>
    </location>
</feature>
<dbReference type="SUPFAM" id="SSF54984">
    <property type="entry name" value="eEF-1beta-like"/>
    <property type="match status" value="1"/>
</dbReference>
<evidence type="ECO:0000256" key="2">
    <source>
        <dbReference type="ARBA" id="ARBA00022768"/>
    </source>
</evidence>
<keyword evidence="7" id="KW-1185">Reference proteome</keyword>
<gene>
    <name evidence="6" type="ORF">Ciccas_009555</name>
</gene>
<keyword evidence="3" id="KW-0648">Protein biosynthesis</keyword>
<dbReference type="PANTHER" id="PTHR11595">
    <property type="entry name" value="EF-HAND AND COILED-COIL DOMAIN-CONTAINING FAMILY MEMBER"/>
    <property type="match status" value="1"/>
</dbReference>
<dbReference type="AlphaFoldDB" id="A0ABD2PXE4"/>
<evidence type="ECO:0000256" key="4">
    <source>
        <dbReference type="SAM" id="MobiDB-lite"/>
    </source>
</evidence>
<reference evidence="6 7" key="1">
    <citation type="submission" date="2024-11" db="EMBL/GenBank/DDBJ databases">
        <title>Adaptive evolution of stress response genes in parasites aligns with host niche diversity.</title>
        <authorList>
            <person name="Hahn C."/>
            <person name="Resl P."/>
        </authorList>
    </citation>
    <scope>NUCLEOTIDE SEQUENCE [LARGE SCALE GENOMIC DNA]</scope>
    <source>
        <strain evidence="6">EGGRZ-B1_66</strain>
        <tissue evidence="6">Body</tissue>
    </source>
</reference>
<dbReference type="InterPro" id="IPR036219">
    <property type="entry name" value="eEF-1beta-like_sf"/>
</dbReference>
<dbReference type="Proteomes" id="UP001626550">
    <property type="component" value="Unassembled WGS sequence"/>
</dbReference>
<dbReference type="EMBL" id="JBJKFK010001983">
    <property type="protein sequence ID" value="KAL3311860.1"/>
    <property type="molecule type" value="Genomic_DNA"/>
</dbReference>
<dbReference type="InterPro" id="IPR014038">
    <property type="entry name" value="EF1B_bsu/dsu_GNE"/>
</dbReference>
<dbReference type="Gene3D" id="3.30.70.60">
    <property type="match status" value="1"/>
</dbReference>
<accession>A0ABD2PXE4</accession>
<comment type="caution">
    <text evidence="6">The sequence shown here is derived from an EMBL/GenBank/DDBJ whole genome shotgun (WGS) entry which is preliminary data.</text>
</comment>
<keyword evidence="2" id="KW-0251">Elongation factor</keyword>
<evidence type="ECO:0000313" key="6">
    <source>
        <dbReference type="EMBL" id="KAL3311860.1"/>
    </source>
</evidence>
<feature type="domain" description="Translation elongation factor EF1B beta/delta subunit guanine nucleotide exchange" evidence="5">
    <location>
        <begin position="102"/>
        <end position="188"/>
    </location>
</feature>
<name>A0ABD2PXE4_9PLAT</name>